<comment type="subunit">
    <text evidence="9">Homooctamer.</text>
</comment>
<name>A0ABV6EYJ0_9BRAD</name>
<evidence type="ECO:0000313" key="11">
    <source>
        <dbReference type="EMBL" id="MFC0243275.1"/>
    </source>
</evidence>
<evidence type="ECO:0000256" key="1">
    <source>
        <dbReference type="ARBA" id="ARBA00004694"/>
    </source>
</evidence>
<keyword evidence="5" id="KW-0350">Heme biosynthesis</keyword>
<evidence type="ECO:0000256" key="9">
    <source>
        <dbReference type="RuleBase" id="RU000515"/>
    </source>
</evidence>
<dbReference type="NCBIfam" id="NF009923">
    <property type="entry name" value="PRK13384.1"/>
    <property type="match status" value="1"/>
</dbReference>
<dbReference type="InterPro" id="IPR001731">
    <property type="entry name" value="ALAD"/>
</dbReference>
<dbReference type="Gene3D" id="3.20.20.70">
    <property type="entry name" value="Aldolase class I"/>
    <property type="match status" value="1"/>
</dbReference>
<keyword evidence="7 9" id="KW-0627">Porphyrin biosynthesis</keyword>
<dbReference type="SMART" id="SM01004">
    <property type="entry name" value="ALAD"/>
    <property type="match status" value="1"/>
</dbReference>
<dbReference type="GO" id="GO:0004655">
    <property type="term" value="F:porphobilinogen synthase activity"/>
    <property type="evidence" value="ECO:0007669"/>
    <property type="project" value="UniProtKB-EC"/>
</dbReference>
<sequence>MSASFPSLRLRRLRRTETLRDLVRETQISTDDLIHPLFIDEGIDEPHAIPTMPGLVRLPERQLAEQIRQLARDGLKAVMLFGISHHKDAIGSDTWKQDGLVARMVRTAKQAAPEMIVIPDLCFCEYTDHGHCGVVDDGEVNNDATLANLGKQAVVAAQAGAEMVAPSGMMDGQVQAIRVALDAAGFQHVAIMAYASKFTSALYGPFRVAADCGLKGNRAGYQLDPMNQRAALLEARLDEAEGADFLMVKPGLPYLDVLSKIREVSLLPVATYQVGGEYAMIKFAAQSGAINERQTVLETLGAFKRAGADVIVTYFAHDVARWLNTSTDSAGL</sequence>
<keyword evidence="6 9" id="KW-0456">Lyase</keyword>
<evidence type="ECO:0000256" key="7">
    <source>
        <dbReference type="ARBA" id="ARBA00023244"/>
    </source>
</evidence>
<gene>
    <name evidence="11" type="primary">hemB</name>
    <name evidence="11" type="ORF">ACFFJ6_22510</name>
</gene>
<accession>A0ABV6EYJ0</accession>
<dbReference type="Pfam" id="PF00490">
    <property type="entry name" value="ALAD"/>
    <property type="match status" value="1"/>
</dbReference>
<evidence type="ECO:0000256" key="6">
    <source>
        <dbReference type="ARBA" id="ARBA00023239"/>
    </source>
</evidence>
<dbReference type="PRINTS" id="PR00144">
    <property type="entry name" value="DALDHYDRTASE"/>
</dbReference>
<evidence type="ECO:0000313" key="12">
    <source>
        <dbReference type="Proteomes" id="UP001589775"/>
    </source>
</evidence>
<dbReference type="EMBL" id="JBHLWM010000008">
    <property type="protein sequence ID" value="MFC0243275.1"/>
    <property type="molecule type" value="Genomic_DNA"/>
</dbReference>
<dbReference type="SUPFAM" id="SSF51569">
    <property type="entry name" value="Aldolase"/>
    <property type="match status" value="1"/>
</dbReference>
<comment type="similarity">
    <text evidence="2 10">Belongs to the ALAD family.</text>
</comment>
<dbReference type="RefSeq" id="WP_378392016.1">
    <property type="nucleotide sequence ID" value="NZ_JBHLWM010000008.1"/>
</dbReference>
<comment type="pathway">
    <text evidence="1">Porphyrin-containing compound metabolism; protoporphyrin-IX biosynthesis; coproporphyrinogen-III from 5-aminolevulinate: step 1/4.</text>
</comment>
<proteinExistence type="inferred from homology"/>
<evidence type="ECO:0000256" key="8">
    <source>
        <dbReference type="ARBA" id="ARBA00047651"/>
    </source>
</evidence>
<protein>
    <recommendedName>
        <fullName evidence="4 9">Delta-aminolevulinic acid dehydratase</fullName>
        <ecNumber evidence="3 9">4.2.1.24</ecNumber>
    </recommendedName>
</protein>
<comment type="caution">
    <text evidence="11">The sequence shown here is derived from an EMBL/GenBank/DDBJ whole genome shotgun (WGS) entry which is preliminary data.</text>
</comment>
<dbReference type="EC" id="4.2.1.24" evidence="3 9"/>
<dbReference type="Proteomes" id="UP001589775">
    <property type="component" value="Unassembled WGS sequence"/>
</dbReference>
<organism evidence="11 12">
    <name type="scientific">Rhodopseudomonas telluris</name>
    <dbReference type="NCBI Taxonomy" id="644215"/>
    <lineage>
        <taxon>Bacteria</taxon>
        <taxon>Pseudomonadati</taxon>
        <taxon>Pseudomonadota</taxon>
        <taxon>Alphaproteobacteria</taxon>
        <taxon>Hyphomicrobiales</taxon>
        <taxon>Nitrobacteraceae</taxon>
        <taxon>Rhodopseudomonas</taxon>
    </lineage>
</organism>
<dbReference type="InterPro" id="IPR013785">
    <property type="entry name" value="Aldolase_TIM"/>
</dbReference>
<dbReference type="CDD" id="cd00384">
    <property type="entry name" value="ALAD_PBGS"/>
    <property type="match status" value="1"/>
</dbReference>
<evidence type="ECO:0000256" key="2">
    <source>
        <dbReference type="ARBA" id="ARBA00008055"/>
    </source>
</evidence>
<evidence type="ECO:0000256" key="3">
    <source>
        <dbReference type="ARBA" id="ARBA00012053"/>
    </source>
</evidence>
<dbReference type="PANTHER" id="PTHR11458:SF1">
    <property type="entry name" value="DELTA-AMINOLEVULINIC ACID DEHYDRATASE"/>
    <property type="match status" value="1"/>
</dbReference>
<evidence type="ECO:0000256" key="5">
    <source>
        <dbReference type="ARBA" id="ARBA00023133"/>
    </source>
</evidence>
<dbReference type="NCBIfam" id="NF006762">
    <property type="entry name" value="PRK09283.1"/>
    <property type="match status" value="1"/>
</dbReference>
<reference evidence="11 12" key="1">
    <citation type="submission" date="2024-09" db="EMBL/GenBank/DDBJ databases">
        <authorList>
            <person name="Sun Q."/>
            <person name="Mori K."/>
        </authorList>
    </citation>
    <scope>NUCLEOTIDE SEQUENCE [LARGE SCALE GENOMIC DNA]</scope>
    <source>
        <strain evidence="11 12">KCTC 23279</strain>
    </source>
</reference>
<evidence type="ECO:0000256" key="10">
    <source>
        <dbReference type="RuleBase" id="RU004161"/>
    </source>
</evidence>
<dbReference type="PANTHER" id="PTHR11458">
    <property type="entry name" value="DELTA-AMINOLEVULINIC ACID DEHYDRATASE"/>
    <property type="match status" value="1"/>
</dbReference>
<dbReference type="PROSITE" id="PS00169">
    <property type="entry name" value="D_ALA_DEHYDRATASE"/>
    <property type="match status" value="1"/>
</dbReference>
<dbReference type="InterPro" id="IPR030656">
    <property type="entry name" value="ALAD_AS"/>
</dbReference>
<dbReference type="PIRSF" id="PIRSF001415">
    <property type="entry name" value="Porphbilin_synth"/>
    <property type="match status" value="1"/>
</dbReference>
<evidence type="ECO:0000256" key="4">
    <source>
        <dbReference type="ARBA" id="ARBA00020771"/>
    </source>
</evidence>
<comment type="catalytic activity">
    <reaction evidence="8 9">
        <text>2 5-aminolevulinate = porphobilinogen + 2 H2O + H(+)</text>
        <dbReference type="Rhea" id="RHEA:24064"/>
        <dbReference type="ChEBI" id="CHEBI:15377"/>
        <dbReference type="ChEBI" id="CHEBI:15378"/>
        <dbReference type="ChEBI" id="CHEBI:58126"/>
        <dbReference type="ChEBI" id="CHEBI:356416"/>
        <dbReference type="EC" id="4.2.1.24"/>
    </reaction>
</comment>
<keyword evidence="12" id="KW-1185">Reference proteome</keyword>